<evidence type="ECO:0000313" key="1">
    <source>
        <dbReference type="EMBL" id="OGE76544.1"/>
    </source>
</evidence>
<evidence type="ECO:0000313" key="2">
    <source>
        <dbReference type="Proteomes" id="UP000176547"/>
    </source>
</evidence>
<sequence length="67" mass="7455">MKILLAIASIFAIVYFSLSILELKVNRYYFLGDEACKKDYGFLADLCIKNKTKLIIPKGILGEIGGP</sequence>
<protein>
    <submittedName>
        <fullName evidence="1">Uncharacterized protein</fullName>
    </submittedName>
</protein>
<gene>
    <name evidence="1" type="ORF">A3K06_02110</name>
</gene>
<dbReference type="EMBL" id="MFEG01000004">
    <property type="protein sequence ID" value="OGE76544.1"/>
    <property type="molecule type" value="Genomic_DNA"/>
</dbReference>
<reference evidence="1 2" key="1">
    <citation type="journal article" date="2016" name="Nat. Commun.">
        <title>Thousands of microbial genomes shed light on interconnected biogeochemical processes in an aquifer system.</title>
        <authorList>
            <person name="Anantharaman K."/>
            <person name="Brown C.T."/>
            <person name="Hug L.A."/>
            <person name="Sharon I."/>
            <person name="Castelle C.J."/>
            <person name="Probst A.J."/>
            <person name="Thomas B.C."/>
            <person name="Singh A."/>
            <person name="Wilkins M.J."/>
            <person name="Karaoz U."/>
            <person name="Brodie E.L."/>
            <person name="Williams K.H."/>
            <person name="Hubbard S.S."/>
            <person name="Banfield J.F."/>
        </authorList>
    </citation>
    <scope>NUCLEOTIDE SEQUENCE [LARGE SCALE GENOMIC DNA]</scope>
</reference>
<accession>A0A1F5NG74</accession>
<name>A0A1F5NG74_9BACT</name>
<organism evidence="1 2">
    <name type="scientific">Candidatus Doudnabacteria bacterium RIFCSPHIGHO2_01_52_17</name>
    <dbReference type="NCBI Taxonomy" id="1817820"/>
    <lineage>
        <taxon>Bacteria</taxon>
        <taxon>Candidatus Doudnaibacteriota</taxon>
    </lineage>
</organism>
<dbReference type="Proteomes" id="UP000176547">
    <property type="component" value="Unassembled WGS sequence"/>
</dbReference>
<comment type="caution">
    <text evidence="1">The sequence shown here is derived from an EMBL/GenBank/DDBJ whole genome shotgun (WGS) entry which is preliminary data.</text>
</comment>
<proteinExistence type="predicted"/>
<dbReference type="AlphaFoldDB" id="A0A1F5NG74"/>